<reference evidence="2 3" key="1">
    <citation type="submission" date="2016-01" db="EMBL/GenBank/DDBJ databases">
        <title>Amycolatopsis coloradensis genome sequencing and assembly.</title>
        <authorList>
            <person name="Mayilraj S."/>
        </authorList>
    </citation>
    <scope>NUCLEOTIDE SEQUENCE [LARGE SCALE GENOMIC DNA]</scope>
    <source>
        <strain evidence="2 3">DSM 44225</strain>
    </source>
</reference>
<dbReference type="OrthoDB" id="4564732at2"/>
<accession>A0A1R0KKY1</accession>
<dbReference type="AlphaFoldDB" id="A0A1R0KKY1"/>
<keyword evidence="3" id="KW-1185">Reference proteome</keyword>
<feature type="compositionally biased region" description="Basic and acidic residues" evidence="1">
    <location>
        <begin position="139"/>
        <end position="155"/>
    </location>
</feature>
<dbReference type="EMBL" id="MQUQ01000015">
    <property type="protein sequence ID" value="OLZ47327.1"/>
    <property type="molecule type" value="Genomic_DNA"/>
</dbReference>
<dbReference type="RefSeq" id="WP_076163832.1">
    <property type="nucleotide sequence ID" value="NZ_JBEZVB010000003.1"/>
</dbReference>
<dbReference type="Proteomes" id="UP000187486">
    <property type="component" value="Unassembled WGS sequence"/>
</dbReference>
<evidence type="ECO:0000256" key="1">
    <source>
        <dbReference type="SAM" id="MobiDB-lite"/>
    </source>
</evidence>
<evidence type="ECO:0000313" key="3">
    <source>
        <dbReference type="Proteomes" id="UP000187486"/>
    </source>
</evidence>
<proteinExistence type="predicted"/>
<feature type="region of interest" description="Disordered" evidence="1">
    <location>
        <begin position="129"/>
        <end position="155"/>
    </location>
</feature>
<organism evidence="2 3">
    <name type="scientific">Amycolatopsis coloradensis</name>
    <dbReference type="NCBI Taxonomy" id="76021"/>
    <lineage>
        <taxon>Bacteria</taxon>
        <taxon>Bacillati</taxon>
        <taxon>Actinomycetota</taxon>
        <taxon>Actinomycetes</taxon>
        <taxon>Pseudonocardiales</taxon>
        <taxon>Pseudonocardiaceae</taxon>
        <taxon>Amycolatopsis</taxon>
    </lineage>
</organism>
<evidence type="ECO:0000313" key="2">
    <source>
        <dbReference type="EMBL" id="OLZ47327.1"/>
    </source>
</evidence>
<protein>
    <submittedName>
        <fullName evidence="2">Uncharacterized protein</fullName>
    </submittedName>
</protein>
<dbReference type="STRING" id="76021.BS329_25685"/>
<comment type="caution">
    <text evidence="2">The sequence shown here is derived from an EMBL/GenBank/DDBJ whole genome shotgun (WGS) entry which is preliminary data.</text>
</comment>
<name>A0A1R0KKY1_9PSEU</name>
<gene>
    <name evidence="2" type="ORF">BS329_25685</name>
</gene>
<sequence length="155" mass="17818">MIQTPSFYTYFGKTYRIESTPDGGLTGYLLNPRTGEFDEKPEHVREVMWAMASSDISKVPEEKFVQETERARAYELKGAGPVFALYETIDGLYEQARREGRGLEPQESALIRSLRKRTFKMWEDELARRAAGEPPSFRAEPRFPEYKPPAEGDSQ</sequence>